<dbReference type="PRINTS" id="PR00081">
    <property type="entry name" value="GDHRDH"/>
</dbReference>
<reference evidence="5" key="1">
    <citation type="submission" date="2020-12" db="EMBL/GenBank/DDBJ databases">
        <authorList>
            <person name="Iha C."/>
        </authorList>
    </citation>
    <scope>NUCLEOTIDE SEQUENCE</scope>
</reference>
<dbReference type="InterPro" id="IPR002347">
    <property type="entry name" value="SDR_fam"/>
</dbReference>
<sequence>MTGRLVMVTGGNRGIGLEICRKLVKSGDKVLMTSRNAQAGAAAAEAIEKDTGVNGGCEVLQLDAGDAQSVQRLVDVVKDKYDGKLEGLIHNAGVLLNPWDADAFSQAKTVNYETPVAMTVALAPHVAPGCRVVMVSSGWGQLNEIPSSSSYMATLTTAQTLEDLNSLQFQADDPLKHVSSPATYKLTKAMLNRATYILSGSKLLAAKDITINACCPGWCRTDMGGGNATRSPAQGADSALWILNHPAPGPNGRFFRDGRELVW</sequence>
<keyword evidence="2" id="KW-0521">NADP</keyword>
<dbReference type="InterPro" id="IPR036291">
    <property type="entry name" value="NAD(P)-bd_dom_sf"/>
</dbReference>
<dbReference type="InterPro" id="IPR057326">
    <property type="entry name" value="KR_dom"/>
</dbReference>
<dbReference type="Gene3D" id="3.40.50.720">
    <property type="entry name" value="NAD(P)-binding Rossmann-like Domain"/>
    <property type="match status" value="1"/>
</dbReference>
<feature type="domain" description="Ketoreductase" evidence="4">
    <location>
        <begin position="4"/>
        <end position="178"/>
    </location>
</feature>
<evidence type="ECO:0000256" key="3">
    <source>
        <dbReference type="ARBA" id="ARBA00023002"/>
    </source>
</evidence>
<proteinExistence type="inferred from homology"/>
<gene>
    <name evidence="5" type="ORF">OSTQU699_LOCUS1246</name>
</gene>
<dbReference type="Proteomes" id="UP000708148">
    <property type="component" value="Unassembled WGS sequence"/>
</dbReference>
<evidence type="ECO:0000259" key="4">
    <source>
        <dbReference type="SMART" id="SM00822"/>
    </source>
</evidence>
<dbReference type="SMART" id="SM00822">
    <property type="entry name" value="PKS_KR"/>
    <property type="match status" value="1"/>
</dbReference>
<evidence type="ECO:0000313" key="5">
    <source>
        <dbReference type="EMBL" id="CAD7695885.1"/>
    </source>
</evidence>
<dbReference type="Pfam" id="PF00106">
    <property type="entry name" value="adh_short"/>
    <property type="match status" value="1"/>
</dbReference>
<dbReference type="OrthoDB" id="1933717at2759"/>
<evidence type="ECO:0000313" key="6">
    <source>
        <dbReference type="Proteomes" id="UP000708148"/>
    </source>
</evidence>
<comment type="caution">
    <text evidence="5">The sequence shown here is derived from an EMBL/GenBank/DDBJ whole genome shotgun (WGS) entry which is preliminary data.</text>
</comment>
<organism evidence="5 6">
    <name type="scientific">Ostreobium quekettii</name>
    <dbReference type="NCBI Taxonomy" id="121088"/>
    <lineage>
        <taxon>Eukaryota</taxon>
        <taxon>Viridiplantae</taxon>
        <taxon>Chlorophyta</taxon>
        <taxon>core chlorophytes</taxon>
        <taxon>Ulvophyceae</taxon>
        <taxon>TCBD clade</taxon>
        <taxon>Bryopsidales</taxon>
        <taxon>Ostreobineae</taxon>
        <taxon>Ostreobiaceae</taxon>
        <taxon>Ostreobium</taxon>
    </lineage>
</organism>
<dbReference type="AlphaFoldDB" id="A0A8S1IR25"/>
<dbReference type="EMBL" id="CAJHUC010000399">
    <property type="protein sequence ID" value="CAD7695885.1"/>
    <property type="molecule type" value="Genomic_DNA"/>
</dbReference>
<protein>
    <recommendedName>
        <fullName evidence="4">Ketoreductase domain-containing protein</fullName>
    </recommendedName>
</protein>
<dbReference type="GO" id="GO:0016491">
    <property type="term" value="F:oxidoreductase activity"/>
    <property type="evidence" value="ECO:0007669"/>
    <property type="project" value="UniProtKB-KW"/>
</dbReference>
<keyword evidence="6" id="KW-1185">Reference proteome</keyword>
<name>A0A8S1IR25_9CHLO</name>
<evidence type="ECO:0000256" key="2">
    <source>
        <dbReference type="ARBA" id="ARBA00022857"/>
    </source>
</evidence>
<dbReference type="SUPFAM" id="SSF51735">
    <property type="entry name" value="NAD(P)-binding Rossmann-fold domains"/>
    <property type="match status" value="1"/>
</dbReference>
<comment type="similarity">
    <text evidence="1">Belongs to the short-chain dehydrogenases/reductases (SDR) family.</text>
</comment>
<dbReference type="PANTHER" id="PTHR43963">
    <property type="entry name" value="CARBONYL REDUCTASE 1-RELATED"/>
    <property type="match status" value="1"/>
</dbReference>
<accession>A0A8S1IR25</accession>
<evidence type="ECO:0000256" key="1">
    <source>
        <dbReference type="ARBA" id="ARBA00006484"/>
    </source>
</evidence>
<keyword evidence="3" id="KW-0560">Oxidoreductase</keyword>
<dbReference type="PANTHER" id="PTHR43963:SF6">
    <property type="entry name" value="CHAIN DEHYDROGENASE FAMILY PROTEIN, PUTATIVE (AFU_ORTHOLOGUE AFUA_3G15350)-RELATED"/>
    <property type="match status" value="1"/>
</dbReference>